<feature type="compositionally biased region" description="Polar residues" evidence="2">
    <location>
        <begin position="83"/>
        <end position="97"/>
    </location>
</feature>
<dbReference type="Proteomes" id="UP000678393">
    <property type="component" value="Unassembled WGS sequence"/>
</dbReference>
<name>A0A8S3YKN3_9EUPU</name>
<proteinExistence type="predicted"/>
<dbReference type="AlphaFoldDB" id="A0A8S3YKN3"/>
<evidence type="ECO:0000256" key="2">
    <source>
        <dbReference type="SAM" id="MobiDB-lite"/>
    </source>
</evidence>
<feature type="compositionally biased region" description="Polar residues" evidence="2">
    <location>
        <begin position="143"/>
        <end position="155"/>
    </location>
</feature>
<dbReference type="GO" id="GO:0042780">
    <property type="term" value="P:tRNA 3'-end processing"/>
    <property type="evidence" value="ECO:0007669"/>
    <property type="project" value="TreeGrafter"/>
</dbReference>
<dbReference type="PANTHER" id="PTHR24014:SF6">
    <property type="entry name" value="PENTATRICOPEPTIDE REPEAT-CONTAINING PROTEIN 1, MITOCHONDRIAL"/>
    <property type="match status" value="1"/>
</dbReference>
<evidence type="ECO:0000313" key="3">
    <source>
        <dbReference type="EMBL" id="CAG5117663.1"/>
    </source>
</evidence>
<dbReference type="InterPro" id="IPR002885">
    <property type="entry name" value="PPR_rpt"/>
</dbReference>
<evidence type="ECO:0008006" key="5">
    <source>
        <dbReference type="Google" id="ProtNLM"/>
    </source>
</evidence>
<feature type="compositionally biased region" description="Basic residues" evidence="2">
    <location>
        <begin position="107"/>
        <end position="120"/>
    </location>
</feature>
<reference evidence="3" key="1">
    <citation type="submission" date="2021-04" db="EMBL/GenBank/DDBJ databases">
        <authorList>
            <consortium name="Molecular Ecology Group"/>
        </authorList>
    </citation>
    <scope>NUCLEOTIDE SEQUENCE</scope>
</reference>
<accession>A0A8S3YKN3</accession>
<feature type="region of interest" description="Disordered" evidence="2">
    <location>
        <begin position="143"/>
        <end position="206"/>
    </location>
</feature>
<sequence>MAFSMTFLHGIHHQTWSRVVGTLRCSTSSNRISGLHRSLSKIVSKDNIGSDSDEALGGNFSPGDDLRDSTKSHTPLSCITEKNIPTENVDSVVSNSAKADRNEQKNKNSKHPPAHSRKKASITPSQYFKQSWLNYSSSITQETLGNTGHNNIQTESSKKASSRLDRGNKLENAFGTLSMKENSTTEKHDQRNHNERIDEELPEDLDERRDPRLNIPLSRQGRINKNSYYYTRKMSIAGREGKVKEAIAIFEDWMMVRDRVMPTKRTFVVLIGILGRVGYTKKAFDLFVQMRRLGLDPEDRIYTSLFNACANSPYPAEALLKAEHLLSYMKEKRVLPNLITVKAAMKALAICGDFSRAFTLLDETSTRLRLDGECFNHLLVACISDKEAGFRRALQVWQKMTWYRVKPDAFTFNLLIRSARDCGVGDLETVASCFNLDSLGIDGSSPMGLLEGISFETSLREDKKTPSRGVPQTNRERQFVDKLEVIGSQMKIFAGLQQQDTSISGADHRRENVFDGAVGKQENVYDNKSKSSGERVDTVANEGSELCKIDSPTHLPGSSPHLLNDSEISPYELEGSLPKSNNSEINVFPTTILDHPESGDIRQSLYSDLLIDDSGRSNSFLEKSRSNKISLRDLKFPFGRFALLGGAGKFISYMEASQVRPDVKTYAQLLACLPNDEWSEFNLLRIMEERGVKPDIDIFNDIMVRRFQRKQVDTVEAVLKLVSKLRLVPNMRTYAAIALTCCRENDARQLLQDMKEANLEPNSVVMGHLLGVSGTNFKLKLFLLKTLESLGLRVTKHNVGTIEKSIAIAKKKIIEAEKSKDTSSIYLSEHFQKSFQYFLRYYKPWLQRVEMDKPRHPWDSFKPPEKKEEDKCLTIVG</sequence>
<organism evidence="3 4">
    <name type="scientific">Candidula unifasciata</name>
    <dbReference type="NCBI Taxonomy" id="100452"/>
    <lineage>
        <taxon>Eukaryota</taxon>
        <taxon>Metazoa</taxon>
        <taxon>Spiralia</taxon>
        <taxon>Lophotrochozoa</taxon>
        <taxon>Mollusca</taxon>
        <taxon>Gastropoda</taxon>
        <taxon>Heterobranchia</taxon>
        <taxon>Euthyneura</taxon>
        <taxon>Panpulmonata</taxon>
        <taxon>Eupulmonata</taxon>
        <taxon>Stylommatophora</taxon>
        <taxon>Helicina</taxon>
        <taxon>Helicoidea</taxon>
        <taxon>Geomitridae</taxon>
        <taxon>Candidula</taxon>
    </lineage>
</organism>
<protein>
    <recommendedName>
        <fullName evidence="5">Pentatricopeptide repeat-containing protein</fullName>
    </recommendedName>
</protein>
<comment type="caution">
    <text evidence="3">The sequence shown here is derived from an EMBL/GenBank/DDBJ whole genome shotgun (WGS) entry which is preliminary data.</text>
</comment>
<feature type="compositionally biased region" description="Basic and acidic residues" evidence="2">
    <location>
        <begin position="183"/>
        <end position="196"/>
    </location>
</feature>
<dbReference type="GO" id="GO:0000049">
    <property type="term" value="F:tRNA binding"/>
    <property type="evidence" value="ECO:0007669"/>
    <property type="project" value="TreeGrafter"/>
</dbReference>
<dbReference type="NCBIfam" id="TIGR00756">
    <property type="entry name" value="PPR"/>
    <property type="match status" value="1"/>
</dbReference>
<dbReference type="PANTHER" id="PTHR24014">
    <property type="entry name" value="2-OXOGLUTARATE AND IRON-DEPENDENT OXYGENASE DOMAIN-CONTAINING PROTEIN 2"/>
    <property type="match status" value="1"/>
</dbReference>
<dbReference type="InterPro" id="IPR011990">
    <property type="entry name" value="TPR-like_helical_dom_sf"/>
</dbReference>
<dbReference type="Pfam" id="PF13812">
    <property type="entry name" value="PPR_3"/>
    <property type="match status" value="2"/>
</dbReference>
<dbReference type="PROSITE" id="PS51375">
    <property type="entry name" value="PPR"/>
    <property type="match status" value="1"/>
</dbReference>
<feature type="repeat" description="PPR" evidence="1">
    <location>
        <begin position="263"/>
        <end position="297"/>
    </location>
</feature>
<dbReference type="Gene3D" id="1.25.40.10">
    <property type="entry name" value="Tetratricopeptide repeat domain"/>
    <property type="match status" value="3"/>
</dbReference>
<feature type="region of interest" description="Disordered" evidence="2">
    <location>
        <begin position="47"/>
        <end position="125"/>
    </location>
</feature>
<keyword evidence="4" id="KW-1185">Reference proteome</keyword>
<gene>
    <name evidence="3" type="ORF">CUNI_LOCUS3221</name>
</gene>
<dbReference type="Pfam" id="PF01535">
    <property type="entry name" value="PPR"/>
    <property type="match status" value="1"/>
</dbReference>
<dbReference type="GO" id="GO:0005759">
    <property type="term" value="C:mitochondrial matrix"/>
    <property type="evidence" value="ECO:0007669"/>
    <property type="project" value="TreeGrafter"/>
</dbReference>
<dbReference type="OrthoDB" id="185373at2759"/>
<evidence type="ECO:0000256" key="1">
    <source>
        <dbReference type="PROSITE-ProRule" id="PRU00708"/>
    </source>
</evidence>
<evidence type="ECO:0000313" key="4">
    <source>
        <dbReference type="Proteomes" id="UP000678393"/>
    </source>
</evidence>
<feature type="compositionally biased region" description="Basic and acidic residues" evidence="2">
    <location>
        <begin position="156"/>
        <end position="169"/>
    </location>
</feature>
<dbReference type="EMBL" id="CAJHNH020000435">
    <property type="protein sequence ID" value="CAG5117663.1"/>
    <property type="molecule type" value="Genomic_DNA"/>
</dbReference>